<proteinExistence type="predicted"/>
<feature type="compositionally biased region" description="Low complexity" evidence="1">
    <location>
        <begin position="142"/>
        <end position="170"/>
    </location>
</feature>
<comment type="caution">
    <text evidence="3">The sequence shown here is derived from an EMBL/GenBank/DDBJ whole genome shotgun (WGS) entry which is preliminary data.</text>
</comment>
<sequence length="170" mass="18614">MNNVGTDLGVATGPDPAFPRLYYKGNSARPQEAKKHWDPTKHFRHTRSNRGRNGAAPGGVGCWRGSPDSPRVPRSGPDGLQPPIRHRPGLGFSRRRSRIRTRTRSLSRTRSGSPRRSHIRSPSPIPRPRLYPHPHPRPDLQASSSSARTHPSRAAAPASASPRTTGRQGG</sequence>
<name>A0A3B0BQT0_9ACTN</name>
<evidence type="ECO:0000313" key="4">
    <source>
        <dbReference type="Proteomes" id="UP000270343"/>
    </source>
</evidence>
<reference evidence="3 4" key="1">
    <citation type="journal article" date="2015" name="Antonie Van Leeuwenhoek">
        <title>Streptomyces klenkii sp. nov., isolated from deep marine sediment.</title>
        <authorList>
            <person name="Veyisoglu A."/>
            <person name="Sahin N."/>
        </authorList>
    </citation>
    <scope>NUCLEOTIDE SEQUENCE [LARGE SCALE GENOMIC DNA]</scope>
    <source>
        <strain evidence="3 4">KCTC 29202</strain>
    </source>
</reference>
<evidence type="ECO:0000256" key="1">
    <source>
        <dbReference type="SAM" id="MobiDB-lite"/>
    </source>
</evidence>
<dbReference type="OrthoDB" id="4334671at2"/>
<feature type="region of interest" description="Disordered" evidence="1">
    <location>
        <begin position="1"/>
        <end position="170"/>
    </location>
</feature>
<dbReference type="EMBL" id="RBAM01000004">
    <property type="protein sequence ID" value="RKN74599.1"/>
    <property type="molecule type" value="Genomic_DNA"/>
</dbReference>
<keyword evidence="4" id="KW-1185">Reference proteome</keyword>
<dbReference type="RefSeq" id="WP_120755294.1">
    <property type="nucleotide sequence ID" value="NZ_RBAM01000004.1"/>
</dbReference>
<dbReference type="GO" id="GO:0050660">
    <property type="term" value="F:flavin adenine dinucleotide binding"/>
    <property type="evidence" value="ECO:0007669"/>
    <property type="project" value="InterPro"/>
</dbReference>
<accession>A0A3B0BQT0</accession>
<feature type="compositionally biased region" description="Basic residues" evidence="1">
    <location>
        <begin position="84"/>
        <end position="119"/>
    </location>
</feature>
<feature type="compositionally biased region" description="Basic and acidic residues" evidence="1">
    <location>
        <begin position="31"/>
        <end position="41"/>
    </location>
</feature>
<dbReference type="AlphaFoldDB" id="A0A3B0BQT0"/>
<organism evidence="3 4">
    <name type="scientific">Streptomyces klenkii</name>
    <dbReference type="NCBI Taxonomy" id="1420899"/>
    <lineage>
        <taxon>Bacteria</taxon>
        <taxon>Bacillati</taxon>
        <taxon>Actinomycetota</taxon>
        <taxon>Actinomycetes</taxon>
        <taxon>Kitasatosporales</taxon>
        <taxon>Streptomycetaceae</taxon>
        <taxon>Streptomyces</taxon>
    </lineage>
</organism>
<protein>
    <recommendedName>
        <fullName evidence="2">Berberine/berberine-like domain-containing protein</fullName>
    </recommendedName>
</protein>
<evidence type="ECO:0000259" key="2">
    <source>
        <dbReference type="Pfam" id="PF08031"/>
    </source>
</evidence>
<dbReference type="Pfam" id="PF08031">
    <property type="entry name" value="BBE"/>
    <property type="match status" value="1"/>
</dbReference>
<gene>
    <name evidence="3" type="ORF">D7231_12230</name>
</gene>
<feature type="domain" description="Berberine/berberine-like" evidence="2">
    <location>
        <begin position="17"/>
        <end position="48"/>
    </location>
</feature>
<evidence type="ECO:0000313" key="3">
    <source>
        <dbReference type="EMBL" id="RKN74599.1"/>
    </source>
</evidence>
<dbReference type="GO" id="GO:0016491">
    <property type="term" value="F:oxidoreductase activity"/>
    <property type="evidence" value="ECO:0007669"/>
    <property type="project" value="InterPro"/>
</dbReference>
<dbReference type="InterPro" id="IPR012951">
    <property type="entry name" value="BBE"/>
</dbReference>
<dbReference type="Proteomes" id="UP000270343">
    <property type="component" value="Unassembled WGS sequence"/>
</dbReference>